<name>A0A1C1CYA7_9EURO</name>
<comment type="subcellular location">
    <subcellularLocation>
        <location evidence="4">Peroxisome membrane</location>
    </subcellularLocation>
</comment>
<dbReference type="OrthoDB" id="411017at2759"/>
<dbReference type="Proteomes" id="UP000094526">
    <property type="component" value="Unassembled WGS sequence"/>
</dbReference>
<evidence type="ECO:0000313" key="5">
    <source>
        <dbReference type="EMBL" id="OCT53527.1"/>
    </source>
</evidence>
<dbReference type="GO" id="GO:0016559">
    <property type="term" value="P:peroxisome fission"/>
    <property type="evidence" value="ECO:0007669"/>
    <property type="project" value="InterPro"/>
</dbReference>
<dbReference type="VEuPathDB" id="FungiDB:G647_00493"/>
<sequence>MVADALVYHPAVTHYLRYVATTGKERPRLLRGCMLTRSIYAVGRDKVLRTIQYFARFYAWYLYRTNNPTSAILPWAVVKTQLSLTRKILRVGKFVEHIRAGSEIYDAATKSSNGDKVTQYLQVLRQIGYTGYLFFDTMTLPDAMGVKKDPRAKSVQATAYRFWFTGLAASALAGLYNTYKLRERAKAVDEKDAEAKVEKVKIARYVGHRGPRLVAREELTMLTAGDRQQHAVNIQLISDLCDLTVPSTNLGYANFDDGIVGLAGTLSSLLGVYGAWQKTA</sequence>
<evidence type="ECO:0000256" key="1">
    <source>
        <dbReference type="ARBA" id="ARBA00022593"/>
    </source>
</evidence>
<dbReference type="AlphaFoldDB" id="A0A1C1CYA7"/>
<dbReference type="Pfam" id="PF05648">
    <property type="entry name" value="PEX11"/>
    <property type="match status" value="1"/>
</dbReference>
<keyword evidence="2" id="KW-0472">Membrane</keyword>
<keyword evidence="1" id="KW-0962">Peroxisome biogenesis</keyword>
<evidence type="ECO:0000256" key="4">
    <source>
        <dbReference type="ARBA" id="ARBA00046271"/>
    </source>
</evidence>
<keyword evidence="3" id="KW-0576">Peroxisome</keyword>
<dbReference type="InterPro" id="IPR008733">
    <property type="entry name" value="PEX11"/>
</dbReference>
<accession>A0A1C1CYA7</accession>
<dbReference type="STRING" id="86049.A0A1C1CYA7"/>
<evidence type="ECO:0000256" key="2">
    <source>
        <dbReference type="ARBA" id="ARBA00023136"/>
    </source>
</evidence>
<dbReference type="PANTHER" id="PTHR12652:SF50">
    <property type="entry name" value="PEROXIN 11"/>
    <property type="match status" value="1"/>
</dbReference>
<dbReference type="GO" id="GO:0005778">
    <property type="term" value="C:peroxisomal membrane"/>
    <property type="evidence" value="ECO:0007669"/>
    <property type="project" value="UniProtKB-SubCell"/>
</dbReference>
<evidence type="ECO:0000313" key="6">
    <source>
        <dbReference type="Proteomes" id="UP000094526"/>
    </source>
</evidence>
<dbReference type="PANTHER" id="PTHR12652">
    <property type="entry name" value="PEROXISOMAL BIOGENESIS FACTOR 11"/>
    <property type="match status" value="1"/>
</dbReference>
<protein>
    <submittedName>
        <fullName evidence="5">Putative peroxisomal biogenesis factor (PEX11)</fullName>
    </submittedName>
</protein>
<keyword evidence="6" id="KW-1185">Reference proteome</keyword>
<dbReference type="VEuPathDB" id="FungiDB:CLCR_10664"/>
<proteinExistence type="predicted"/>
<dbReference type="EMBL" id="LGRB01000008">
    <property type="protein sequence ID" value="OCT53527.1"/>
    <property type="molecule type" value="Genomic_DNA"/>
</dbReference>
<organism evidence="5 6">
    <name type="scientific">Cladophialophora carrionii</name>
    <dbReference type="NCBI Taxonomy" id="86049"/>
    <lineage>
        <taxon>Eukaryota</taxon>
        <taxon>Fungi</taxon>
        <taxon>Dikarya</taxon>
        <taxon>Ascomycota</taxon>
        <taxon>Pezizomycotina</taxon>
        <taxon>Eurotiomycetes</taxon>
        <taxon>Chaetothyriomycetidae</taxon>
        <taxon>Chaetothyriales</taxon>
        <taxon>Herpotrichiellaceae</taxon>
        <taxon>Cladophialophora</taxon>
    </lineage>
</organism>
<comment type="caution">
    <text evidence="5">The sequence shown here is derived from an EMBL/GenBank/DDBJ whole genome shotgun (WGS) entry which is preliminary data.</text>
</comment>
<evidence type="ECO:0000256" key="3">
    <source>
        <dbReference type="ARBA" id="ARBA00023140"/>
    </source>
</evidence>
<gene>
    <name evidence="5" type="ORF">CLCR_10664</name>
</gene>
<reference evidence="6" key="1">
    <citation type="submission" date="2015-07" db="EMBL/GenBank/DDBJ databases">
        <authorList>
            <person name="Teixeira M.M."/>
            <person name="Souza R.C."/>
            <person name="Almeida L.G."/>
            <person name="Vicente V.A."/>
            <person name="de Hoog S."/>
            <person name="Bocca A.L."/>
            <person name="de Almeida S.R."/>
            <person name="Vasconcelos A.T."/>
            <person name="Felipe M.S."/>
        </authorList>
    </citation>
    <scope>NUCLEOTIDE SEQUENCE [LARGE SCALE GENOMIC DNA]</scope>
    <source>
        <strain evidence="6">KSF</strain>
    </source>
</reference>